<dbReference type="EMBL" id="CAKM01000273">
    <property type="protein sequence ID" value="CCJ30975.1"/>
    <property type="molecule type" value="Genomic_DNA"/>
</dbReference>
<dbReference type="InParanoid" id="L0PH57"/>
<dbReference type="VEuPathDB" id="FungiDB:PNEJI1_000461"/>
<comment type="caution">
    <text evidence="1">The sequence shown here is derived from an EMBL/GenBank/DDBJ whole genome shotgun (WGS) entry which is preliminary data.</text>
</comment>
<proteinExistence type="predicted"/>
<protein>
    <submittedName>
        <fullName evidence="1">Uncharacterized protein</fullName>
    </submittedName>
</protein>
<organism evidence="2">
    <name type="scientific">Pneumocystis jirovecii</name>
    <name type="common">Human pneumocystis pneumonia agent</name>
    <dbReference type="NCBI Taxonomy" id="42068"/>
    <lineage>
        <taxon>Eukaryota</taxon>
        <taxon>Fungi</taxon>
        <taxon>Dikarya</taxon>
        <taxon>Ascomycota</taxon>
        <taxon>Taphrinomycotina</taxon>
        <taxon>Pneumocystomycetes</taxon>
        <taxon>Pneumocystaceae</taxon>
        <taxon>Pneumocystis</taxon>
    </lineage>
</organism>
<accession>L0PH57</accession>
<dbReference type="Proteomes" id="UP000010422">
    <property type="component" value="Unassembled WGS sequence"/>
</dbReference>
<dbReference type="AlphaFoldDB" id="L0PH57"/>
<name>L0PH57_PNEJI</name>
<reference evidence="1 2" key="1">
    <citation type="journal article" date="2012" name="MBio">
        <title>De novo assembly of the Pneumocystis jirovecii genome from a single bronchoalveolar lavage fluid specimen from a patient.</title>
        <authorList>
            <person name="Cisse O.H."/>
            <person name="Pagni M."/>
            <person name="Hauser P.M."/>
        </authorList>
    </citation>
    <scope>NUCLEOTIDE SEQUENCE [LARGE SCALE GENOMIC DNA]</scope>
    <source>
        <strain evidence="1 2">SE8</strain>
    </source>
</reference>
<gene>
    <name evidence="1" type="ORF">PNEJI1_000461</name>
</gene>
<evidence type="ECO:0000313" key="1">
    <source>
        <dbReference type="EMBL" id="CCJ30975.1"/>
    </source>
</evidence>
<sequence>MSTADSRSSKERTLILSIGELSVSVEELMEEVSLNRDFRFFDTVEKIEEKTRSALFSDKVVSLAEAD</sequence>
<evidence type="ECO:0000313" key="2">
    <source>
        <dbReference type="Proteomes" id="UP000010422"/>
    </source>
</evidence>